<dbReference type="PANTHER" id="PTHR36926">
    <property type="entry name" value="COLICIN V PRODUCTION PROTEIN"/>
    <property type="match status" value="1"/>
</dbReference>
<protein>
    <submittedName>
        <fullName evidence="6">CvpA family protein</fullName>
    </submittedName>
</protein>
<comment type="subcellular location">
    <subcellularLocation>
        <location evidence="1">Membrane</location>
        <topology evidence="1">Multi-pass membrane protein</topology>
    </subcellularLocation>
</comment>
<evidence type="ECO:0000313" key="7">
    <source>
        <dbReference type="Proteomes" id="UP001056201"/>
    </source>
</evidence>
<gene>
    <name evidence="6" type="ORF">MW290_18550</name>
</gene>
<keyword evidence="3 5" id="KW-1133">Transmembrane helix</keyword>
<reference evidence="6" key="1">
    <citation type="submission" date="2022-05" db="EMBL/GenBank/DDBJ databases">
        <title>An RpoN-dependent PEP-CTERM gene is involved in floc formation of an Aquincola tertiaricarbonis strain.</title>
        <authorList>
            <person name="Qiu D."/>
            <person name="Xia M."/>
        </authorList>
    </citation>
    <scope>NUCLEOTIDE SEQUENCE</scope>
    <source>
        <strain evidence="6">RN12</strain>
    </source>
</reference>
<keyword evidence="2 5" id="KW-0812">Transmembrane</keyword>
<feature type="transmembrane region" description="Helical" evidence="5">
    <location>
        <begin position="37"/>
        <end position="54"/>
    </location>
</feature>
<evidence type="ECO:0000256" key="3">
    <source>
        <dbReference type="ARBA" id="ARBA00022989"/>
    </source>
</evidence>
<organism evidence="6 7">
    <name type="scientific">Aquincola tertiaricarbonis</name>
    <dbReference type="NCBI Taxonomy" id="391953"/>
    <lineage>
        <taxon>Bacteria</taxon>
        <taxon>Pseudomonadati</taxon>
        <taxon>Pseudomonadota</taxon>
        <taxon>Betaproteobacteria</taxon>
        <taxon>Burkholderiales</taxon>
        <taxon>Sphaerotilaceae</taxon>
        <taxon>Aquincola</taxon>
    </lineage>
</organism>
<evidence type="ECO:0000256" key="4">
    <source>
        <dbReference type="ARBA" id="ARBA00023136"/>
    </source>
</evidence>
<sequence>MTPVEVASSLGWVDLALLVVLAVSVIVGLWRGLIFEVLSLIGWVVAYIAAQAFTPSVAAHLPLGEPESMVNYGAAFALTFVLALMLWSLLARLVSLLVKATPLSFVDRVLGAGFGLLRGGVLLLALATVIAFTPAAASAQWQESRGAAWLGAMLQELKPVLPVNVARHLPG</sequence>
<dbReference type="RefSeq" id="WP_250199179.1">
    <property type="nucleotide sequence ID" value="NZ_CP097636.1"/>
</dbReference>
<keyword evidence="4 5" id="KW-0472">Membrane</keyword>
<evidence type="ECO:0000313" key="6">
    <source>
        <dbReference type="EMBL" id="URI10976.1"/>
    </source>
</evidence>
<proteinExistence type="predicted"/>
<dbReference type="PANTHER" id="PTHR36926:SF1">
    <property type="entry name" value="COLICIN V PRODUCTION PROTEIN"/>
    <property type="match status" value="1"/>
</dbReference>
<dbReference type="EMBL" id="CP097636">
    <property type="protein sequence ID" value="URI10976.1"/>
    <property type="molecule type" value="Genomic_DNA"/>
</dbReference>
<accession>A0ABY4SFM5</accession>
<dbReference type="InterPro" id="IPR052719">
    <property type="entry name" value="CvpA-like"/>
</dbReference>
<feature type="transmembrane region" description="Helical" evidence="5">
    <location>
        <begin position="74"/>
        <end position="98"/>
    </location>
</feature>
<dbReference type="InterPro" id="IPR003825">
    <property type="entry name" value="Colicin-V_CvpA"/>
</dbReference>
<feature type="transmembrane region" description="Helical" evidence="5">
    <location>
        <begin position="110"/>
        <end position="132"/>
    </location>
</feature>
<name>A0ABY4SFM5_AQUTE</name>
<feature type="transmembrane region" description="Helical" evidence="5">
    <location>
        <begin position="12"/>
        <end position="30"/>
    </location>
</feature>
<dbReference type="Pfam" id="PF02674">
    <property type="entry name" value="Colicin_V"/>
    <property type="match status" value="1"/>
</dbReference>
<keyword evidence="7" id="KW-1185">Reference proteome</keyword>
<evidence type="ECO:0000256" key="5">
    <source>
        <dbReference type="SAM" id="Phobius"/>
    </source>
</evidence>
<evidence type="ECO:0000256" key="1">
    <source>
        <dbReference type="ARBA" id="ARBA00004141"/>
    </source>
</evidence>
<evidence type="ECO:0000256" key="2">
    <source>
        <dbReference type="ARBA" id="ARBA00022692"/>
    </source>
</evidence>
<dbReference type="Proteomes" id="UP001056201">
    <property type="component" value="Chromosome 2"/>
</dbReference>